<evidence type="ECO:0000313" key="2">
    <source>
        <dbReference type="EMBL" id="OAS14609.1"/>
    </source>
</evidence>
<organism evidence="2 3">
    <name type="scientific">Paenibacillus oryzisoli</name>
    <dbReference type="NCBI Taxonomy" id="1850517"/>
    <lineage>
        <taxon>Bacteria</taxon>
        <taxon>Bacillati</taxon>
        <taxon>Bacillota</taxon>
        <taxon>Bacilli</taxon>
        <taxon>Bacillales</taxon>
        <taxon>Paenibacillaceae</taxon>
        <taxon>Paenibacillus</taxon>
    </lineage>
</organism>
<keyword evidence="3" id="KW-1185">Reference proteome</keyword>
<dbReference type="EMBL" id="LYPB01000089">
    <property type="protein sequence ID" value="OAS14609.1"/>
    <property type="molecule type" value="Genomic_DNA"/>
</dbReference>
<dbReference type="OrthoDB" id="1955013at2"/>
<comment type="caution">
    <text evidence="2">The sequence shown here is derived from an EMBL/GenBank/DDBJ whole genome shotgun (WGS) entry which is preliminary data.</text>
</comment>
<evidence type="ECO:0000313" key="3">
    <source>
        <dbReference type="Proteomes" id="UP000078454"/>
    </source>
</evidence>
<keyword evidence="1" id="KW-1133">Transmembrane helix</keyword>
<keyword evidence="1" id="KW-0472">Membrane</keyword>
<accession>A0A197ZZH9</accession>
<reference evidence="2 3" key="1">
    <citation type="submission" date="2016-05" db="EMBL/GenBank/DDBJ databases">
        <title>Paenibacillus sp. 1ZS3-15 nov., isolated from the rhizosphere soil.</title>
        <authorList>
            <person name="Zhang X.X."/>
            <person name="Zhang J."/>
        </authorList>
    </citation>
    <scope>NUCLEOTIDE SEQUENCE [LARGE SCALE GENOMIC DNA]</scope>
    <source>
        <strain evidence="2 3">1ZS3-15</strain>
    </source>
</reference>
<dbReference type="AlphaFoldDB" id="A0A197ZZH9"/>
<dbReference type="RefSeq" id="WP_068669657.1">
    <property type="nucleotide sequence ID" value="NZ_LYPB01000089.1"/>
</dbReference>
<dbReference type="Proteomes" id="UP000078454">
    <property type="component" value="Unassembled WGS sequence"/>
</dbReference>
<dbReference type="STRING" id="1850517.A8708_34535"/>
<sequence length="158" mass="17921">MKVTHYSQQEWMQYIEDHLPSEVRDEMEDHLYRCEACLASYMIGIDQLALQQILEVEDQSAYMNRILIRTVGKRPAWYRSTLFHYGIAAAATLVLVATGFFHGISQEIGTYGAFKPAPPLEAPASLETPISISDHLVNRTLTWLDTLQNEHKKGGLTP</sequence>
<protein>
    <recommendedName>
        <fullName evidence="4">Zinc-finger domain-containing protein</fullName>
    </recommendedName>
</protein>
<evidence type="ECO:0008006" key="4">
    <source>
        <dbReference type="Google" id="ProtNLM"/>
    </source>
</evidence>
<keyword evidence="1" id="KW-0812">Transmembrane</keyword>
<name>A0A197ZZH9_9BACL</name>
<feature type="transmembrane region" description="Helical" evidence="1">
    <location>
        <begin position="82"/>
        <end position="101"/>
    </location>
</feature>
<gene>
    <name evidence="2" type="ORF">A8708_34535</name>
</gene>
<evidence type="ECO:0000256" key="1">
    <source>
        <dbReference type="SAM" id="Phobius"/>
    </source>
</evidence>
<proteinExistence type="predicted"/>